<dbReference type="Proteomes" id="UP001611397">
    <property type="component" value="Unassembled WGS sequence"/>
</dbReference>
<dbReference type="SMART" id="SM00487">
    <property type="entry name" value="DEXDc"/>
    <property type="match status" value="1"/>
</dbReference>
<dbReference type="PROSITE" id="PS51192">
    <property type="entry name" value="HELICASE_ATP_BIND_1"/>
    <property type="match status" value="1"/>
</dbReference>
<organism evidence="4 5">
    <name type="scientific">Streptomyces olivaceoviridis</name>
    <name type="common">Streptomyces corchorusii</name>
    <dbReference type="NCBI Taxonomy" id="1921"/>
    <lineage>
        <taxon>Bacteria</taxon>
        <taxon>Bacillati</taxon>
        <taxon>Actinomycetota</taxon>
        <taxon>Actinomycetes</taxon>
        <taxon>Kitasatosporales</taxon>
        <taxon>Streptomycetaceae</taxon>
        <taxon>Streptomyces</taxon>
    </lineage>
</organism>
<evidence type="ECO:0000256" key="1">
    <source>
        <dbReference type="SAM" id="MobiDB-lite"/>
    </source>
</evidence>
<dbReference type="InterPro" id="IPR006935">
    <property type="entry name" value="Helicase/UvrB_N"/>
</dbReference>
<dbReference type="InterPro" id="IPR050742">
    <property type="entry name" value="Helicase_Restrict-Modif_Enz"/>
</dbReference>
<evidence type="ECO:0000259" key="2">
    <source>
        <dbReference type="PROSITE" id="PS51192"/>
    </source>
</evidence>
<dbReference type="InterPro" id="IPR014001">
    <property type="entry name" value="Helicase_ATP-bd"/>
</dbReference>
<protein>
    <submittedName>
        <fullName evidence="4">Helicase associated domain protein</fullName>
    </submittedName>
</protein>
<dbReference type="PANTHER" id="PTHR47396">
    <property type="entry name" value="TYPE I RESTRICTION ENZYME ECOKI R PROTEIN"/>
    <property type="match status" value="1"/>
</dbReference>
<comment type="caution">
    <text evidence="4">The sequence shown here is derived from an EMBL/GenBank/DDBJ whole genome shotgun (WGS) entry which is preliminary data.</text>
</comment>
<dbReference type="CDD" id="cd18785">
    <property type="entry name" value="SF2_C"/>
    <property type="match status" value="1"/>
</dbReference>
<proteinExistence type="predicted"/>
<keyword evidence="5" id="KW-1185">Reference proteome</keyword>
<accession>A0ABW7VQZ6</accession>
<feature type="domain" description="Helicase C-terminal" evidence="3">
    <location>
        <begin position="263"/>
        <end position="447"/>
    </location>
</feature>
<dbReference type="Pfam" id="PF03457">
    <property type="entry name" value="HA"/>
    <property type="match status" value="3"/>
</dbReference>
<dbReference type="EMBL" id="JBIRWM010000038">
    <property type="protein sequence ID" value="MFI2162511.1"/>
    <property type="molecule type" value="Genomic_DNA"/>
</dbReference>
<feature type="domain" description="Helicase ATP-binding" evidence="2">
    <location>
        <begin position="27"/>
        <end position="204"/>
    </location>
</feature>
<dbReference type="PROSITE" id="PS51194">
    <property type="entry name" value="HELICASE_CTER"/>
    <property type="match status" value="1"/>
</dbReference>
<dbReference type="Gene3D" id="3.40.50.300">
    <property type="entry name" value="P-loop containing nucleotide triphosphate hydrolases"/>
    <property type="match status" value="2"/>
</dbReference>
<sequence>MPHIELRPHQSEAVDAVVNHLQDPPGGNIPPEGLRTQVIAATGSGKTLIAVESARRLSARRVLVLVPTRDLLTQMAGAWRRGGRRGAMVGVCDLGPEESDGIPCTTDPDELLSWVRDLETVTVFATYAAVGLGKLQRAHEAGLRMWDLMIVDEAHRTSGDGMKPWAAVHHQARIPAVRRLYMTATPRVWEAEGEQPRLVASMDEDSPVFGPVAYKLKLSEAIRRGIVAPYQVVCLDIRDPDLYAALAEEAGGSDRVRGARLAALQAGLLTAAARERLRRILTFHSRVSEAEAMARGMPSVAARLAEDDPETFPPAERVWADWLHGDHAPGYRREVLAEFASDFIGGARSDIPAAVRVLSSVKVLGEGVDTAQCDAVAFCDARGSMVDIVQMVGRALRMNPGEGKLASLVVPVLLGPDEDTDEILTSDVYGTLAKVLGALRAHDADTIEALADPRQRSGRRTGDDETQVPLSEVELVAELAEDQDQGAELAEDDEDQDQGAEDGPEADAGAGDDVWVSQAAAGLLRFSSPRDPALVAQFVSLRVIDPEKAYWRRGIEAATRWRRENGGGQLRVPYDYVMPEDESAGAGFPLGRWLADLRRYYNAGTLEASRVKQLDVLGMVWSHYDVAWEEGLTVARSWAAAYGHFLPPVNAIGDGGYPIGVWAKNRRAEARRTWENAERRAAGETVPVGAGELPESRMAALEAIDPGWCPLGWDVAWQRCFTLARTHVRAGGALPEAAGELVVQGEDLGAWVAAQRHGWDKLTPAQQWLLGSTLGLEPAAPGARPAKLTADGKWALNLRAARQYHAREGHLRPGRKHIEHLDVDGEAVGIKLGTFLDNTRRRADKLTPDRRAELDQLGMRW</sequence>
<dbReference type="InterPro" id="IPR027417">
    <property type="entry name" value="P-loop_NTPase"/>
</dbReference>
<evidence type="ECO:0000259" key="3">
    <source>
        <dbReference type="PROSITE" id="PS51194"/>
    </source>
</evidence>
<name>A0ABW7VQZ6_STROI</name>
<evidence type="ECO:0000313" key="4">
    <source>
        <dbReference type="EMBL" id="MFI2162511.1"/>
    </source>
</evidence>
<feature type="region of interest" description="Disordered" evidence="1">
    <location>
        <begin position="482"/>
        <end position="510"/>
    </location>
</feature>
<dbReference type="RefSeq" id="WP_079082707.1">
    <property type="nucleotide sequence ID" value="NZ_JBIRUT010000049.1"/>
</dbReference>
<dbReference type="Pfam" id="PF00271">
    <property type="entry name" value="Helicase_C"/>
    <property type="match status" value="1"/>
</dbReference>
<evidence type="ECO:0000313" key="5">
    <source>
        <dbReference type="Proteomes" id="UP001611397"/>
    </source>
</evidence>
<dbReference type="SMART" id="SM00490">
    <property type="entry name" value="HELICc"/>
    <property type="match status" value="1"/>
</dbReference>
<reference evidence="4 5" key="1">
    <citation type="submission" date="2024-10" db="EMBL/GenBank/DDBJ databases">
        <title>The Natural Products Discovery Center: Release of the First 8490 Sequenced Strains for Exploring Actinobacteria Biosynthetic Diversity.</title>
        <authorList>
            <person name="Kalkreuter E."/>
            <person name="Kautsar S.A."/>
            <person name="Yang D."/>
            <person name="Bader C.D."/>
            <person name="Teijaro C.N."/>
            <person name="Fluegel L."/>
            <person name="Davis C.M."/>
            <person name="Simpson J.R."/>
            <person name="Lauterbach L."/>
            <person name="Steele A.D."/>
            <person name="Gui C."/>
            <person name="Meng S."/>
            <person name="Li G."/>
            <person name="Viehrig K."/>
            <person name="Ye F."/>
            <person name="Su P."/>
            <person name="Kiefer A.F."/>
            <person name="Nichols A."/>
            <person name="Cepeda A.J."/>
            <person name="Yan W."/>
            <person name="Fan B."/>
            <person name="Jiang Y."/>
            <person name="Adhikari A."/>
            <person name="Zheng C.-J."/>
            <person name="Schuster L."/>
            <person name="Cowan T.M."/>
            <person name="Smanski M.J."/>
            <person name="Chevrette M.G."/>
            <person name="De Carvalho L.P.S."/>
            <person name="Shen B."/>
        </authorList>
    </citation>
    <scope>NUCLEOTIDE SEQUENCE [LARGE SCALE GENOMIC DNA]</scope>
    <source>
        <strain evidence="4 5">NPDC020295</strain>
    </source>
</reference>
<dbReference type="InterPro" id="IPR005114">
    <property type="entry name" value="Helicase_assoc"/>
</dbReference>
<feature type="compositionally biased region" description="Acidic residues" evidence="1">
    <location>
        <begin position="482"/>
        <end position="505"/>
    </location>
</feature>
<dbReference type="Gene3D" id="6.10.140.530">
    <property type="match status" value="2"/>
</dbReference>
<dbReference type="Pfam" id="PF04851">
    <property type="entry name" value="ResIII"/>
    <property type="match status" value="1"/>
</dbReference>
<dbReference type="InterPro" id="IPR001650">
    <property type="entry name" value="Helicase_C-like"/>
</dbReference>
<dbReference type="SUPFAM" id="SSF52540">
    <property type="entry name" value="P-loop containing nucleoside triphosphate hydrolases"/>
    <property type="match status" value="1"/>
</dbReference>
<gene>
    <name evidence="4" type="ORF">ACH49L_44010</name>
</gene>
<dbReference type="PANTHER" id="PTHR47396:SF1">
    <property type="entry name" value="ATP-DEPENDENT HELICASE IRC3-RELATED"/>
    <property type="match status" value="1"/>
</dbReference>